<keyword evidence="2" id="KW-1185">Reference proteome</keyword>
<sequence>MNKAIIFSAIIVLISACSNSVGRNIDADGVQQIHKGSTTRAELISLFGQPDTETPYPDGQQLLMWTYSEARAMDTTEGKTLTVQMKNGRVFSYVLSKS</sequence>
<evidence type="ECO:0000313" key="1">
    <source>
        <dbReference type="EMBL" id="CUU24160.1"/>
    </source>
</evidence>
<protein>
    <recommendedName>
        <fullName evidence="3">Lipoprotein SmpA/OmlA domain-containing protein</fullName>
    </recommendedName>
</protein>
<dbReference type="Proteomes" id="UP000059419">
    <property type="component" value="Chromosome 1"/>
</dbReference>
<dbReference type="RefSeq" id="WP_067430914.1">
    <property type="nucleotide sequence ID" value="NZ_CP072598.1"/>
</dbReference>
<organism evidence="1 2">
    <name type="scientific">Duffyella gerundensis</name>
    <dbReference type="NCBI Taxonomy" id="1619313"/>
    <lineage>
        <taxon>Bacteria</taxon>
        <taxon>Pseudomonadati</taxon>
        <taxon>Pseudomonadota</taxon>
        <taxon>Gammaproteobacteria</taxon>
        <taxon>Enterobacterales</taxon>
        <taxon>Erwiniaceae</taxon>
        <taxon>Duffyella</taxon>
    </lineage>
</organism>
<name>A0A0U5L4R6_9GAMM</name>
<dbReference type="AlphaFoldDB" id="A0A0U5L4R6"/>
<dbReference type="OrthoDB" id="6546839at2"/>
<evidence type="ECO:0008006" key="3">
    <source>
        <dbReference type="Google" id="ProtNLM"/>
    </source>
</evidence>
<proteinExistence type="predicted"/>
<dbReference type="EMBL" id="LN907827">
    <property type="protein sequence ID" value="CUU24160.1"/>
    <property type="molecule type" value="Genomic_DNA"/>
</dbReference>
<accession>A0A0U5L4R6</accession>
<dbReference type="PATRIC" id="fig|1619313.3.peg.1999"/>
<gene>
    <name evidence="1" type="ORF">EM595_1926</name>
</gene>
<dbReference type="KEGG" id="ege:EM595_1926"/>
<reference evidence="2" key="1">
    <citation type="submission" date="2015-11" db="EMBL/GenBank/DDBJ databases">
        <authorList>
            <person name="Blom J."/>
        </authorList>
    </citation>
    <scope>NUCLEOTIDE SEQUENCE [LARGE SCALE GENOMIC DNA]</scope>
</reference>
<evidence type="ECO:0000313" key="2">
    <source>
        <dbReference type="Proteomes" id="UP000059419"/>
    </source>
</evidence>
<dbReference type="PROSITE" id="PS51257">
    <property type="entry name" value="PROKAR_LIPOPROTEIN"/>
    <property type="match status" value="1"/>
</dbReference>